<dbReference type="AlphaFoldDB" id="U4VC17"/>
<accession>U4VC17</accession>
<organism evidence="1 2">
    <name type="scientific">Brucella intermedia 229E</name>
    <dbReference type="NCBI Taxonomy" id="1337887"/>
    <lineage>
        <taxon>Bacteria</taxon>
        <taxon>Pseudomonadati</taxon>
        <taxon>Pseudomonadota</taxon>
        <taxon>Alphaproteobacteria</taxon>
        <taxon>Hyphomicrobiales</taxon>
        <taxon>Brucellaceae</taxon>
        <taxon>Brucella/Ochrobactrum group</taxon>
        <taxon>Brucella</taxon>
    </lineage>
</organism>
<dbReference type="Proteomes" id="UP000016842">
    <property type="component" value="Unassembled WGS sequence"/>
</dbReference>
<sequence length="36" mass="3937">MVASNQVHAIGPDIWPFGSTRSMLRLLDRVESALPA</sequence>
<proteinExistence type="predicted"/>
<name>U4VC17_9HYPH</name>
<evidence type="ECO:0000313" key="2">
    <source>
        <dbReference type="Proteomes" id="UP000016842"/>
    </source>
</evidence>
<comment type="caution">
    <text evidence="1">The sequence shown here is derived from an EMBL/GenBank/DDBJ whole genome shotgun (WGS) entry which is preliminary data.</text>
</comment>
<gene>
    <name evidence="1" type="ORF">Q644_01940</name>
</gene>
<reference evidence="1 2" key="1">
    <citation type="journal article" date="2014" name="FEMS Microbiol. Lett.">
        <title>Genome sequencing analysis reveals virulence-related gene content of Ochrobactrum intermedium strain 229E, a urease-positive strain isolated from the human gastric niche.</title>
        <authorList>
            <person name="Kulkarni G.J."/>
            <person name="Shetty S."/>
            <person name="Dharne M.S."/>
            <person name="Shouche Y.S."/>
        </authorList>
    </citation>
    <scope>NUCLEOTIDE SEQUENCE [LARGE SCALE GENOMIC DNA]</scope>
    <source>
        <strain evidence="1 2">229E</strain>
    </source>
</reference>
<evidence type="ECO:0000313" key="1">
    <source>
        <dbReference type="EMBL" id="ERM02573.1"/>
    </source>
</evidence>
<dbReference type="EMBL" id="ASXJ01000076">
    <property type="protein sequence ID" value="ERM02573.1"/>
    <property type="molecule type" value="Genomic_DNA"/>
</dbReference>
<protein>
    <submittedName>
        <fullName evidence="1">Uncharacterized protein</fullName>
    </submittedName>
</protein>